<reference evidence="8" key="3">
    <citation type="submission" date="2018-08" db="EMBL/GenBank/DDBJ databases">
        <title>Streptococcus chenjunshii sp. nov., isolated from stools sample of the Tibetan antelope in the Qinghai-Tibet plateau, China.</title>
        <authorList>
            <person name="Tian Z."/>
        </authorList>
    </citation>
    <scope>NUCLEOTIDE SEQUENCE [LARGE SCALE GENOMIC DNA]</scope>
    <source>
        <strain evidence="8">Z15</strain>
    </source>
</reference>
<dbReference type="Proteomes" id="UP000246115">
    <property type="component" value="Chromosome"/>
</dbReference>
<keyword evidence="3" id="KW-0804">Transcription</keyword>
<dbReference type="PROSITE" id="PS50943">
    <property type="entry name" value="HTH_CROC1"/>
    <property type="match status" value="1"/>
</dbReference>
<dbReference type="Proteomes" id="UP000262901">
    <property type="component" value="Unassembled WGS sequence"/>
</dbReference>
<dbReference type="PANTHER" id="PTHR40661">
    <property type="match status" value="1"/>
</dbReference>
<dbReference type="EMBL" id="QVQZ01000010">
    <property type="protein sequence ID" value="RFU53184.1"/>
    <property type="molecule type" value="Genomic_DNA"/>
</dbReference>
<keyword evidence="1" id="KW-0805">Transcription regulation</keyword>
<dbReference type="PANTHER" id="PTHR40661:SF1">
    <property type="entry name" value="HTH CRO_C1-TYPE DOMAIN-CONTAINING PROTEIN"/>
    <property type="match status" value="1"/>
</dbReference>
<keyword evidence="2" id="KW-0238">DNA-binding</keyword>
<evidence type="ECO:0000256" key="2">
    <source>
        <dbReference type="ARBA" id="ARBA00023125"/>
    </source>
</evidence>
<dbReference type="SUPFAM" id="SSF47413">
    <property type="entry name" value="lambda repressor-like DNA-binding domains"/>
    <property type="match status" value="1"/>
</dbReference>
<dbReference type="CDD" id="cd06529">
    <property type="entry name" value="S24_LexA-like"/>
    <property type="match status" value="1"/>
</dbReference>
<name>A0A372KMN8_9STRE</name>
<organism evidence="7 9">
    <name type="scientific">Streptococcus chenjunshii</name>
    <dbReference type="NCBI Taxonomy" id="2173853"/>
    <lineage>
        <taxon>Bacteria</taxon>
        <taxon>Bacillati</taxon>
        <taxon>Bacillota</taxon>
        <taxon>Bacilli</taxon>
        <taxon>Lactobacillales</taxon>
        <taxon>Streptococcaceae</taxon>
        <taxon>Streptococcus</taxon>
    </lineage>
</organism>
<proteinExistence type="predicted"/>
<dbReference type="Pfam" id="PF01381">
    <property type="entry name" value="HTH_3"/>
    <property type="match status" value="1"/>
</dbReference>
<accession>A0A372KMN8</accession>
<evidence type="ECO:0000313" key="5">
    <source>
        <dbReference type="EMBL" id="AXQ79456.1"/>
    </source>
</evidence>
<dbReference type="Gene3D" id="2.10.109.10">
    <property type="entry name" value="Umud Fragment, subunit A"/>
    <property type="match status" value="1"/>
</dbReference>
<dbReference type="KEGG" id="schj:DDV21_010400"/>
<evidence type="ECO:0000313" key="7">
    <source>
        <dbReference type="EMBL" id="RFU53184.1"/>
    </source>
</evidence>
<gene>
    <name evidence="5" type="ORF">DDV21_010400</name>
    <name evidence="6" type="ORF">DDV22_05100</name>
    <name evidence="7" type="ORF">DDV23_05610</name>
</gene>
<dbReference type="AlphaFoldDB" id="A0A372KMN8"/>
<dbReference type="CDD" id="cd00093">
    <property type="entry name" value="HTH_XRE"/>
    <property type="match status" value="1"/>
</dbReference>
<evidence type="ECO:0000256" key="3">
    <source>
        <dbReference type="ARBA" id="ARBA00023163"/>
    </source>
</evidence>
<reference evidence="6 10" key="1">
    <citation type="submission" date="2018-08" db="EMBL/GenBank/DDBJ databases">
        <title>Draft genome of Streptococcus sp .nov. Z2.</title>
        <authorList>
            <person name="Tian Z."/>
        </authorList>
    </citation>
    <scope>NUCLEOTIDE SEQUENCE [LARGE SCALE GENOMIC DNA]</scope>
    <source>
        <strain evidence="6 10">Z2</strain>
    </source>
</reference>
<evidence type="ECO:0000256" key="1">
    <source>
        <dbReference type="ARBA" id="ARBA00023015"/>
    </source>
</evidence>
<reference evidence="7 9" key="2">
    <citation type="submission" date="2018-08" db="EMBL/GenBank/DDBJ databases">
        <title>Draft genome of Streptococcus sp. nov. Z1.</title>
        <authorList>
            <person name="Tian Z."/>
        </authorList>
    </citation>
    <scope>NUCLEOTIDE SEQUENCE [LARGE SCALE GENOMIC DNA]</scope>
    <source>
        <strain evidence="7">Z1</strain>
        <strain evidence="9">Z1(2018)</strain>
    </source>
</reference>
<dbReference type="InterPro" id="IPR039418">
    <property type="entry name" value="LexA-like"/>
</dbReference>
<dbReference type="Proteomes" id="UP000264056">
    <property type="component" value="Unassembled WGS sequence"/>
</dbReference>
<protein>
    <submittedName>
        <fullName evidence="7">LexA family transcriptional regulator</fullName>
    </submittedName>
</protein>
<dbReference type="InterPro" id="IPR001387">
    <property type="entry name" value="Cro/C1-type_HTH"/>
</dbReference>
<accession>A0A346NEL1</accession>
<dbReference type="SMART" id="SM00530">
    <property type="entry name" value="HTH_XRE"/>
    <property type="match status" value="1"/>
</dbReference>
<reference evidence="5" key="4">
    <citation type="journal article" date="2019" name="Int. J. Syst. Evol. Microbiol.">
        <title>Streptococcus chenjunshii sp. nov. isolated from feces of Tibetan antelopes.</title>
        <authorList>
            <person name="Tian Z."/>
            <person name="Lu S."/>
            <person name="Jin D."/>
            <person name="Yang J."/>
            <person name="Pu J."/>
            <person name="Lai X.H."/>
            <person name="Bai X.N."/>
            <person name="Wu X.M."/>
            <person name="Li J."/>
            <person name="Wang S."/>
            <person name="Xu J."/>
        </authorList>
    </citation>
    <scope>NUCLEOTIDE SEQUENCE</scope>
    <source>
        <strain evidence="5">Z15</strain>
    </source>
</reference>
<evidence type="ECO:0000313" key="10">
    <source>
        <dbReference type="Proteomes" id="UP000264056"/>
    </source>
</evidence>
<dbReference type="InterPro" id="IPR015927">
    <property type="entry name" value="Peptidase_S24_S26A/B/C"/>
</dbReference>
<dbReference type="InterPro" id="IPR010982">
    <property type="entry name" value="Lambda_DNA-bd_dom_sf"/>
</dbReference>
<keyword evidence="10" id="KW-1185">Reference proteome</keyword>
<evidence type="ECO:0000313" key="8">
    <source>
        <dbReference type="Proteomes" id="UP000246115"/>
    </source>
</evidence>
<dbReference type="SUPFAM" id="SSF51306">
    <property type="entry name" value="LexA/Signal peptidase"/>
    <property type="match status" value="1"/>
</dbReference>
<dbReference type="EMBL" id="CP031733">
    <property type="protein sequence ID" value="AXQ79456.1"/>
    <property type="molecule type" value="Genomic_DNA"/>
</dbReference>
<dbReference type="EMBL" id="QVQY01000010">
    <property type="protein sequence ID" value="RFU51086.1"/>
    <property type="molecule type" value="Genomic_DNA"/>
</dbReference>
<dbReference type="Gene3D" id="1.10.260.40">
    <property type="entry name" value="lambda repressor-like DNA-binding domains"/>
    <property type="match status" value="1"/>
</dbReference>
<evidence type="ECO:0000259" key="4">
    <source>
        <dbReference type="PROSITE" id="PS50943"/>
    </source>
</evidence>
<evidence type="ECO:0000313" key="9">
    <source>
        <dbReference type="Proteomes" id="UP000262901"/>
    </source>
</evidence>
<evidence type="ECO:0000313" key="6">
    <source>
        <dbReference type="EMBL" id="RFU51086.1"/>
    </source>
</evidence>
<dbReference type="Pfam" id="PF00717">
    <property type="entry name" value="Peptidase_S24"/>
    <property type="match status" value="1"/>
</dbReference>
<sequence>MKIIADNITYYRKLKGMTQKELAEKIGITPSTMSDYMNLRSAPSFGIIQKMADFFGVQKSDIDTTFKEKVDKNSDIQSIYNELHPPRQEKVLNYANKELKEQKAESVIEEPVELYEVLTTTKLAAGLGYAFNDYDTEIVYVDNKPPKHDLASFVYGDSMEPKYHSGDIVYLIDKGFSSYYGEICAVAVGDKTYLKKVYTEKGQLRLVSINPKYKDIIIDFPPAEDTHIRIFSVVGTDSTVEI</sequence>
<dbReference type="OrthoDB" id="2475196at2"/>
<dbReference type="GO" id="GO:0003677">
    <property type="term" value="F:DNA binding"/>
    <property type="evidence" value="ECO:0007669"/>
    <property type="project" value="UniProtKB-KW"/>
</dbReference>
<dbReference type="InterPro" id="IPR036286">
    <property type="entry name" value="LexA/Signal_pep-like_sf"/>
</dbReference>
<feature type="domain" description="HTH cro/C1-type" evidence="4">
    <location>
        <begin position="8"/>
        <end position="62"/>
    </location>
</feature>